<keyword evidence="11 13" id="KW-0539">Nucleus</keyword>
<organism evidence="15 16">
    <name type="scientific">Lodderomyces beijingensis</name>
    <dbReference type="NCBI Taxonomy" id="1775926"/>
    <lineage>
        <taxon>Eukaryota</taxon>
        <taxon>Fungi</taxon>
        <taxon>Dikarya</taxon>
        <taxon>Ascomycota</taxon>
        <taxon>Saccharomycotina</taxon>
        <taxon>Pichiomycetes</taxon>
        <taxon>Debaryomycetaceae</taxon>
        <taxon>Candida/Lodderomyces clade</taxon>
        <taxon>Lodderomyces</taxon>
    </lineage>
</organism>
<evidence type="ECO:0000256" key="2">
    <source>
        <dbReference type="ARBA" id="ARBA00010473"/>
    </source>
</evidence>
<evidence type="ECO:0000256" key="5">
    <source>
        <dbReference type="ARBA" id="ARBA00022692"/>
    </source>
</evidence>
<comment type="function">
    <text evidence="1 13">Required for nuclear membrane fusion during karyogamy.</text>
</comment>
<sequence length="470" mass="53334">MYLVVLVPLWTVLSRMTIATELSPFGAEVFPNLANWIGDCNQRALEPMATICAQGLENLSLSDQKRVALELSICEFENNGIEYPLECHVDIRQANIGGCIQSLEKSPQFWTSFSGNYRNVKDICHQISLPNEKSQILEVYGNVTNLYKAMMRDLTASHRYSASVQDELQEKFEKIFKVMESLLERKVEEEAKLNNSFAKFFQNFESSMSNALVVIGDSYKGIDTDIKIVERHLHYFTAEMEGISFRLQQHASEVSMQQSEMLNKNAHLLDLQDQVLEKVEDTTKELVDLQDLAKTHALVFHRQSQFMEFTLEMISKMLRANVDDLYLQKTLIYQQSSSILEQITNSLVEHVNKTSSKLTENLEDALQGSLARLESRLEQTSTDVLSKFDAASMWGVLSSFSFSSFLSKMMMVLVVLSMVFANLGSICRSCLVLLRWGPILFVSVLLGIYAAMVAIQLLAWLDHYTAPMGE</sequence>
<evidence type="ECO:0000256" key="13">
    <source>
        <dbReference type="RuleBase" id="RU368082"/>
    </source>
</evidence>
<evidence type="ECO:0000256" key="10">
    <source>
        <dbReference type="ARBA" id="ARBA00023180"/>
    </source>
</evidence>
<dbReference type="GeneID" id="92209502"/>
<keyword evidence="10" id="KW-0325">Glycoprotein</keyword>
<gene>
    <name evidence="15" type="ORF">LODBEIA_P43060</name>
</gene>
<evidence type="ECO:0000313" key="15">
    <source>
        <dbReference type="EMBL" id="CAK9440206.1"/>
    </source>
</evidence>
<feature type="chain" id="PRO_5045042587" description="Nuclear fusion protein KAR5" evidence="14">
    <location>
        <begin position="20"/>
        <end position="470"/>
    </location>
</feature>
<evidence type="ECO:0000256" key="4">
    <source>
        <dbReference type="ARBA" id="ARBA00022459"/>
    </source>
</evidence>
<feature type="transmembrane region" description="Helical" evidence="13">
    <location>
        <begin position="409"/>
        <end position="427"/>
    </location>
</feature>
<evidence type="ECO:0000256" key="12">
    <source>
        <dbReference type="ARBA" id="ARBA00031468"/>
    </source>
</evidence>
<dbReference type="Proteomes" id="UP001497383">
    <property type="component" value="Chromosome 5"/>
</dbReference>
<dbReference type="InterPro" id="IPR007292">
    <property type="entry name" value="Nuclear_fusion_Kar5"/>
</dbReference>
<dbReference type="Pfam" id="PF04163">
    <property type="entry name" value="Tht1"/>
    <property type="match status" value="1"/>
</dbReference>
<protein>
    <recommendedName>
        <fullName evidence="3">Nuclear fusion protein KAR5</fullName>
    </recommendedName>
    <alternativeName>
        <fullName evidence="12">Karyogamy protein 5</fullName>
    </alternativeName>
</protein>
<evidence type="ECO:0000256" key="8">
    <source>
        <dbReference type="ARBA" id="ARBA00022989"/>
    </source>
</evidence>
<keyword evidence="4 13" id="KW-0415">Karyogamy</keyword>
<keyword evidence="5 13" id="KW-0812">Transmembrane</keyword>
<dbReference type="PANTHER" id="PTHR28012:SF1">
    <property type="entry name" value="NUCLEAR FUSION PROTEIN KAR5"/>
    <property type="match status" value="1"/>
</dbReference>
<name>A0ABP0ZUV3_9ASCO</name>
<evidence type="ECO:0000256" key="9">
    <source>
        <dbReference type="ARBA" id="ARBA00023136"/>
    </source>
</evidence>
<evidence type="ECO:0000256" key="6">
    <source>
        <dbReference type="ARBA" id="ARBA00022729"/>
    </source>
</evidence>
<proteinExistence type="inferred from homology"/>
<keyword evidence="9 13" id="KW-0472">Membrane</keyword>
<comment type="similarity">
    <text evidence="2 13">Belongs to the KAR5 family.</text>
</comment>
<evidence type="ECO:0000256" key="7">
    <source>
        <dbReference type="ARBA" id="ARBA00022824"/>
    </source>
</evidence>
<evidence type="ECO:0000256" key="3">
    <source>
        <dbReference type="ARBA" id="ARBA00021601"/>
    </source>
</evidence>
<keyword evidence="8 13" id="KW-1133">Transmembrane helix</keyword>
<comment type="subcellular location">
    <subcellularLocation>
        <location evidence="13">Endoplasmic reticulum membrane</location>
    </subcellularLocation>
    <subcellularLocation>
        <location evidence="13">Nucleus membrane</location>
    </subcellularLocation>
</comment>
<evidence type="ECO:0000256" key="14">
    <source>
        <dbReference type="SAM" id="SignalP"/>
    </source>
</evidence>
<dbReference type="PANTHER" id="PTHR28012">
    <property type="entry name" value="NUCLEAR FUSION PROTEIN KAR5"/>
    <property type="match status" value="1"/>
</dbReference>
<evidence type="ECO:0000256" key="11">
    <source>
        <dbReference type="ARBA" id="ARBA00023242"/>
    </source>
</evidence>
<dbReference type="RefSeq" id="XP_066831244.1">
    <property type="nucleotide sequence ID" value="XM_066974513.1"/>
</dbReference>
<evidence type="ECO:0000256" key="1">
    <source>
        <dbReference type="ARBA" id="ARBA00003389"/>
    </source>
</evidence>
<feature type="transmembrane region" description="Helical" evidence="13">
    <location>
        <begin position="439"/>
        <end position="461"/>
    </location>
</feature>
<accession>A0ABP0ZUV3</accession>
<dbReference type="EMBL" id="OZ022409">
    <property type="protein sequence ID" value="CAK9440206.1"/>
    <property type="molecule type" value="Genomic_DNA"/>
</dbReference>
<evidence type="ECO:0000313" key="16">
    <source>
        <dbReference type="Proteomes" id="UP001497383"/>
    </source>
</evidence>
<keyword evidence="7 13" id="KW-0256">Endoplasmic reticulum</keyword>
<feature type="signal peptide" evidence="14">
    <location>
        <begin position="1"/>
        <end position="19"/>
    </location>
</feature>
<keyword evidence="16" id="KW-1185">Reference proteome</keyword>
<reference evidence="15 16" key="1">
    <citation type="submission" date="2024-03" db="EMBL/GenBank/DDBJ databases">
        <authorList>
            <person name="Brejova B."/>
        </authorList>
    </citation>
    <scope>NUCLEOTIDE SEQUENCE [LARGE SCALE GENOMIC DNA]</scope>
    <source>
        <strain evidence="15 16">CBS 14171</strain>
    </source>
</reference>
<keyword evidence="6 13" id="KW-0732">Signal</keyword>